<evidence type="ECO:0000259" key="7">
    <source>
        <dbReference type="Pfam" id="PF00551"/>
    </source>
</evidence>
<reference evidence="8 9" key="1">
    <citation type="submission" date="2020-01" db="EMBL/GenBank/DDBJ databases">
        <title>Genomic analysis of Aminipila sp. CBA3637.</title>
        <authorList>
            <person name="Kim Y.B."/>
            <person name="Roh S.W."/>
        </authorList>
    </citation>
    <scope>NUCLEOTIDE SEQUENCE [LARGE SCALE GENOMIC DNA]</scope>
    <source>
        <strain evidence="8 9">CBA3637</strain>
    </source>
</reference>
<dbReference type="KEGG" id="amic:Ami3637_08800"/>
<dbReference type="EC" id="2.1.2.2" evidence="6"/>
<evidence type="ECO:0000256" key="6">
    <source>
        <dbReference type="HAMAP-Rule" id="MF_01930"/>
    </source>
</evidence>
<feature type="site" description="Raises pKa of active site His" evidence="6">
    <location>
        <position position="151"/>
    </location>
</feature>
<dbReference type="HAMAP" id="MF_01930">
    <property type="entry name" value="PurN"/>
    <property type="match status" value="1"/>
</dbReference>
<organism evidence="8 9">
    <name type="scientific">Aminipila terrae</name>
    <dbReference type="NCBI Taxonomy" id="2697030"/>
    <lineage>
        <taxon>Bacteria</taxon>
        <taxon>Bacillati</taxon>
        <taxon>Bacillota</taxon>
        <taxon>Clostridia</taxon>
        <taxon>Peptostreptococcales</taxon>
        <taxon>Anaerovoracaceae</taxon>
        <taxon>Aminipila</taxon>
    </lineage>
</organism>
<dbReference type="GO" id="GO:0004644">
    <property type="term" value="F:phosphoribosylglycinamide formyltransferase activity"/>
    <property type="evidence" value="ECO:0007669"/>
    <property type="project" value="UniProtKB-UniRule"/>
</dbReference>
<feature type="binding site" evidence="6">
    <location>
        <position position="108"/>
    </location>
    <ligand>
        <name>(6R)-10-formyltetrahydrofolate</name>
        <dbReference type="ChEBI" id="CHEBI:195366"/>
    </ligand>
</feature>
<comment type="pathway">
    <text evidence="1 6">Purine metabolism; IMP biosynthesis via de novo pathway; N(2)-formyl-N(1)-(5-phospho-D-ribosyl)glycinamide from N(1)-(5-phospho-D-ribosyl)glycinamide (10-formyl THF route): step 1/1.</text>
</comment>
<dbReference type="PROSITE" id="PS00373">
    <property type="entry name" value="GART"/>
    <property type="match status" value="1"/>
</dbReference>
<keyword evidence="2 6" id="KW-0808">Transferase</keyword>
<dbReference type="CDD" id="cd08645">
    <property type="entry name" value="FMT_core_GART"/>
    <property type="match status" value="1"/>
</dbReference>
<name>A0A6P1MCP4_9FIRM</name>
<comment type="caution">
    <text evidence="6">Lacks conserved residue(s) required for the propagation of feature annotation.</text>
</comment>
<evidence type="ECO:0000313" key="8">
    <source>
        <dbReference type="EMBL" id="QHI72479.1"/>
    </source>
</evidence>
<feature type="domain" description="Formyl transferase N-terminal" evidence="7">
    <location>
        <begin position="3"/>
        <end position="188"/>
    </location>
</feature>
<gene>
    <name evidence="6" type="primary">purN</name>
    <name evidence="8" type="ORF">Ami3637_08800</name>
</gene>
<dbReference type="Pfam" id="PF00551">
    <property type="entry name" value="Formyl_trans_N"/>
    <property type="match status" value="1"/>
</dbReference>
<evidence type="ECO:0000256" key="4">
    <source>
        <dbReference type="ARBA" id="ARBA00038440"/>
    </source>
</evidence>
<proteinExistence type="inferred from homology"/>
<protein>
    <recommendedName>
        <fullName evidence="6">Phosphoribosylglycinamide formyltransferase</fullName>
        <ecNumber evidence="6">2.1.2.2</ecNumber>
    </recommendedName>
    <alternativeName>
        <fullName evidence="6">5'-phosphoribosylglycinamide transformylase</fullName>
    </alternativeName>
    <alternativeName>
        <fullName evidence="6">GAR transformylase</fullName>
        <shortName evidence="6">GART</shortName>
    </alternativeName>
</protein>
<sequence>MLRISVLVSGGGTNLQAVIDSIETGRIRNAEVACIISSNPQAFALERGIKHGIKTFVIDKSQYPAMSLRTKAIISALKEEKTDLVVLAGYMSVLEPELIEAFRGKIINIHPSLIPKYCGKGFYGHHVHEAVIAAGEKESGATVHFVDEGVDTGPIIIQQKVPVLEGDTPDDLGARVLKIEHQILTEAINKVISGL</sequence>
<comment type="similarity">
    <text evidence="4 6">Belongs to the GART family.</text>
</comment>
<evidence type="ECO:0000256" key="3">
    <source>
        <dbReference type="ARBA" id="ARBA00022755"/>
    </source>
</evidence>
<dbReference type="PANTHER" id="PTHR43369">
    <property type="entry name" value="PHOSPHORIBOSYLGLYCINAMIDE FORMYLTRANSFERASE"/>
    <property type="match status" value="1"/>
</dbReference>
<dbReference type="AlphaFoldDB" id="A0A6P1MCP4"/>
<dbReference type="InterPro" id="IPR036477">
    <property type="entry name" value="Formyl_transf_N_sf"/>
</dbReference>
<dbReference type="RefSeq" id="WP_162362247.1">
    <property type="nucleotide sequence ID" value="NZ_CP047591.1"/>
</dbReference>
<keyword evidence="3 6" id="KW-0658">Purine biosynthesis</keyword>
<dbReference type="PANTHER" id="PTHR43369:SF2">
    <property type="entry name" value="PHOSPHORIBOSYLGLYCINAMIDE FORMYLTRANSFERASE"/>
    <property type="match status" value="1"/>
</dbReference>
<dbReference type="InterPro" id="IPR002376">
    <property type="entry name" value="Formyl_transf_N"/>
</dbReference>
<comment type="catalytic activity">
    <reaction evidence="5 6">
        <text>N(1)-(5-phospho-beta-D-ribosyl)glycinamide + (6R)-10-formyltetrahydrofolate = N(2)-formyl-N(1)-(5-phospho-beta-D-ribosyl)glycinamide + (6S)-5,6,7,8-tetrahydrofolate + H(+)</text>
        <dbReference type="Rhea" id="RHEA:15053"/>
        <dbReference type="ChEBI" id="CHEBI:15378"/>
        <dbReference type="ChEBI" id="CHEBI:57453"/>
        <dbReference type="ChEBI" id="CHEBI:143788"/>
        <dbReference type="ChEBI" id="CHEBI:147286"/>
        <dbReference type="ChEBI" id="CHEBI:195366"/>
        <dbReference type="EC" id="2.1.2.2"/>
    </reaction>
</comment>
<dbReference type="Proteomes" id="UP000463883">
    <property type="component" value="Chromosome"/>
</dbReference>
<dbReference type="InterPro" id="IPR001555">
    <property type="entry name" value="GART_AS"/>
</dbReference>
<dbReference type="UniPathway" id="UPA00074">
    <property type="reaction ID" value="UER00126"/>
</dbReference>
<dbReference type="Gene3D" id="3.40.50.170">
    <property type="entry name" value="Formyl transferase, N-terminal domain"/>
    <property type="match status" value="1"/>
</dbReference>
<dbReference type="EMBL" id="CP047591">
    <property type="protein sequence ID" value="QHI72479.1"/>
    <property type="molecule type" value="Genomic_DNA"/>
</dbReference>
<evidence type="ECO:0000256" key="1">
    <source>
        <dbReference type="ARBA" id="ARBA00005054"/>
    </source>
</evidence>
<accession>A0A6P1MCP4</accession>
<dbReference type="SUPFAM" id="SSF53328">
    <property type="entry name" value="Formyltransferase"/>
    <property type="match status" value="1"/>
</dbReference>
<feature type="binding site" evidence="6">
    <location>
        <position position="69"/>
    </location>
    <ligand>
        <name>(6R)-10-formyltetrahydrofolate</name>
        <dbReference type="ChEBI" id="CHEBI:195366"/>
    </ligand>
</feature>
<evidence type="ECO:0000256" key="2">
    <source>
        <dbReference type="ARBA" id="ARBA00022679"/>
    </source>
</evidence>
<dbReference type="GO" id="GO:0006189">
    <property type="term" value="P:'de novo' IMP biosynthetic process"/>
    <property type="evidence" value="ECO:0007669"/>
    <property type="project" value="UniProtKB-UniRule"/>
</dbReference>
<dbReference type="NCBIfam" id="TIGR00639">
    <property type="entry name" value="PurN"/>
    <property type="match status" value="1"/>
</dbReference>
<evidence type="ECO:0000256" key="5">
    <source>
        <dbReference type="ARBA" id="ARBA00047664"/>
    </source>
</evidence>
<keyword evidence="9" id="KW-1185">Reference proteome</keyword>
<dbReference type="InterPro" id="IPR004607">
    <property type="entry name" value="GART"/>
</dbReference>
<comment type="function">
    <text evidence="6">Catalyzes the transfer of a formyl group from 10-formyltetrahydrofolate to 5-phospho-ribosyl-glycinamide (GAR), producing 5-phospho-ribosyl-N-formylglycinamide (FGAR) and tetrahydrofolate.</text>
</comment>
<dbReference type="GO" id="GO:0005737">
    <property type="term" value="C:cytoplasm"/>
    <property type="evidence" value="ECO:0007669"/>
    <property type="project" value="TreeGrafter"/>
</dbReference>
<feature type="active site" description="Proton donor" evidence="6">
    <location>
        <position position="110"/>
    </location>
</feature>
<feature type="binding site" evidence="6">
    <location>
        <begin position="12"/>
        <end position="14"/>
    </location>
    <ligand>
        <name>N(1)-(5-phospho-beta-D-ribosyl)glycinamide</name>
        <dbReference type="ChEBI" id="CHEBI:143788"/>
    </ligand>
</feature>
<evidence type="ECO:0000313" key="9">
    <source>
        <dbReference type="Proteomes" id="UP000463883"/>
    </source>
</evidence>